<dbReference type="PRINTS" id="PR00445">
    <property type="entry name" value="HUPFHYPC"/>
</dbReference>
<dbReference type="PROSITE" id="PS01097">
    <property type="entry name" value="HUPF_HYPC"/>
    <property type="match status" value="1"/>
</dbReference>
<dbReference type="InterPro" id="IPR019812">
    <property type="entry name" value="Hydgase_assmbl_chp_CS"/>
</dbReference>
<dbReference type="EMBL" id="JAIKTU010000014">
    <property type="protein sequence ID" value="MBY0756919.1"/>
    <property type="molecule type" value="Genomic_DNA"/>
</dbReference>
<dbReference type="InterPro" id="IPR001109">
    <property type="entry name" value="Hydrogenase_HupF/HypC"/>
</dbReference>
<proteinExistence type="inferred from homology"/>
<sequence length="74" mass="8334">MCVAIPGRVIELYKDEALVEFIGSKKIVNTSLIKNVKIGDYLLIHVGIAIEKIDKDEGRKTIDIFKSMISKLEE</sequence>
<protein>
    <submittedName>
        <fullName evidence="2">HypC/HybG/HupF family hydrogenase formation chaperone</fullName>
    </submittedName>
</protein>
<dbReference type="NCBIfam" id="TIGR00074">
    <property type="entry name" value="hypC_hupF"/>
    <property type="match status" value="1"/>
</dbReference>
<comment type="caution">
    <text evidence="2">The sequence shown here is derived from an EMBL/GenBank/DDBJ whole genome shotgun (WGS) entry which is preliminary data.</text>
</comment>
<gene>
    <name evidence="2" type="ORF">K5V21_15855</name>
</gene>
<name>A0ABS7L1M1_CLOSR</name>
<dbReference type="PANTHER" id="PTHR35177">
    <property type="entry name" value="HYDROGENASE MATURATION FACTOR HYBG"/>
    <property type="match status" value="1"/>
</dbReference>
<accession>A0ABS7L1M1</accession>
<organism evidence="2 3">
    <name type="scientific">Clostridium sardiniense</name>
    <name type="common">Clostridium absonum</name>
    <dbReference type="NCBI Taxonomy" id="29369"/>
    <lineage>
        <taxon>Bacteria</taxon>
        <taxon>Bacillati</taxon>
        <taxon>Bacillota</taxon>
        <taxon>Clostridia</taxon>
        <taxon>Eubacteriales</taxon>
        <taxon>Clostridiaceae</taxon>
        <taxon>Clostridium</taxon>
    </lineage>
</organism>
<dbReference type="SUPFAM" id="SSF159127">
    <property type="entry name" value="HupF/HypC-like"/>
    <property type="match status" value="1"/>
</dbReference>
<dbReference type="RefSeq" id="WP_204593597.1">
    <property type="nucleotide sequence ID" value="NZ_JAFBDA010000002.1"/>
</dbReference>
<dbReference type="Proteomes" id="UP001299068">
    <property type="component" value="Unassembled WGS sequence"/>
</dbReference>
<evidence type="ECO:0000313" key="2">
    <source>
        <dbReference type="EMBL" id="MBY0756919.1"/>
    </source>
</evidence>
<dbReference type="Gene3D" id="2.30.30.140">
    <property type="match status" value="1"/>
</dbReference>
<dbReference type="Pfam" id="PF01455">
    <property type="entry name" value="HupF_HypC"/>
    <property type="match status" value="1"/>
</dbReference>
<dbReference type="PANTHER" id="PTHR35177:SF2">
    <property type="entry name" value="HYDROGENASE MATURATION FACTOR HYBG"/>
    <property type="match status" value="1"/>
</dbReference>
<evidence type="ECO:0000256" key="1">
    <source>
        <dbReference type="ARBA" id="ARBA00006018"/>
    </source>
</evidence>
<reference evidence="2 3" key="1">
    <citation type="journal article" date="2021" name="Cell Host Microbe">
        <title>in vivo commensal control of Clostridioides difficile virulence.</title>
        <authorList>
            <person name="Girinathan B.P."/>
            <person name="Dibenedetto N."/>
            <person name="Worley J.N."/>
            <person name="Peltier J."/>
            <person name="Arrieta-Ortiz M.L."/>
            <person name="Rupa Christinal Immanuel S."/>
            <person name="Lavin R."/>
            <person name="Delaney M.L."/>
            <person name="Cummins C."/>
            <person name="Hoffmann M."/>
            <person name="Luo Y."/>
            <person name="Gonzalez-Escalona N."/>
            <person name="Allard M."/>
            <person name="Onderdonk A.B."/>
            <person name="Gerber G.K."/>
            <person name="Sonenshein A.L."/>
            <person name="Baliga N."/>
            <person name="Dupuy B."/>
            <person name="Bry L."/>
        </authorList>
    </citation>
    <scope>NUCLEOTIDE SEQUENCE [LARGE SCALE GENOMIC DNA]</scope>
    <source>
        <strain evidence="2 3">DSM 599</strain>
    </source>
</reference>
<keyword evidence="3" id="KW-1185">Reference proteome</keyword>
<evidence type="ECO:0000313" key="3">
    <source>
        <dbReference type="Proteomes" id="UP001299068"/>
    </source>
</evidence>
<comment type="similarity">
    <text evidence="1">Belongs to the HupF/HypC family.</text>
</comment>